<name>A0ABX0SJ81_9ACTN</name>
<sequence>MADSDFSEIRKLAADLRATSRRTQIAATQVVRKVGYDAEAVMKEEVPVDTGALKNSVSLDFSSTSDGMTAEIGPTVEYAGYVAYGTGHHPEPNPYDVRTIDRVEPGFVEAMARLGGDIL</sequence>
<dbReference type="RefSeq" id="WP_167171134.1">
    <property type="nucleotide sequence ID" value="NZ_BAAAOO010000020.1"/>
</dbReference>
<proteinExistence type="predicted"/>
<dbReference type="Pfam" id="PF04883">
    <property type="entry name" value="HK97-gp10_like"/>
    <property type="match status" value="1"/>
</dbReference>
<dbReference type="InterPro" id="IPR010064">
    <property type="entry name" value="HK97-gp10_tail"/>
</dbReference>
<organism evidence="1 2">
    <name type="scientific">Brooklawnia cerclae</name>
    <dbReference type="NCBI Taxonomy" id="349934"/>
    <lineage>
        <taxon>Bacteria</taxon>
        <taxon>Bacillati</taxon>
        <taxon>Actinomycetota</taxon>
        <taxon>Actinomycetes</taxon>
        <taxon>Propionibacteriales</taxon>
        <taxon>Propionibacteriaceae</taxon>
        <taxon>Brooklawnia</taxon>
    </lineage>
</organism>
<evidence type="ECO:0008006" key="3">
    <source>
        <dbReference type="Google" id="ProtNLM"/>
    </source>
</evidence>
<evidence type="ECO:0000313" key="1">
    <source>
        <dbReference type="EMBL" id="NIH58472.1"/>
    </source>
</evidence>
<accession>A0ABX0SJ81</accession>
<dbReference type="Proteomes" id="UP000749311">
    <property type="component" value="Unassembled WGS sequence"/>
</dbReference>
<keyword evidence="2" id="KW-1185">Reference proteome</keyword>
<evidence type="ECO:0000313" key="2">
    <source>
        <dbReference type="Proteomes" id="UP000749311"/>
    </source>
</evidence>
<dbReference type="EMBL" id="JAAMOZ010000003">
    <property type="protein sequence ID" value="NIH58472.1"/>
    <property type="molecule type" value="Genomic_DNA"/>
</dbReference>
<protein>
    <recommendedName>
        <fullName evidence="3">HK97 gp10 family phage protein</fullName>
    </recommendedName>
</protein>
<reference evidence="1 2" key="1">
    <citation type="submission" date="2020-02" db="EMBL/GenBank/DDBJ databases">
        <title>Sequencing the genomes of 1000 actinobacteria strains.</title>
        <authorList>
            <person name="Klenk H.-P."/>
        </authorList>
    </citation>
    <scope>NUCLEOTIDE SEQUENCE [LARGE SCALE GENOMIC DNA]</scope>
    <source>
        <strain evidence="1 2">DSM 19609</strain>
    </source>
</reference>
<comment type="caution">
    <text evidence="1">The sequence shown here is derived from an EMBL/GenBank/DDBJ whole genome shotgun (WGS) entry which is preliminary data.</text>
</comment>
<gene>
    <name evidence="1" type="ORF">FB473_003167</name>
</gene>